<keyword evidence="1" id="KW-0808">Transferase</keyword>
<dbReference type="Gene3D" id="3.30.559.10">
    <property type="entry name" value="Chloramphenicol acetyltransferase-like domain"/>
    <property type="match status" value="2"/>
</dbReference>
<keyword evidence="2" id="KW-0012">Acyltransferase</keyword>
<evidence type="ECO:0000313" key="4">
    <source>
        <dbReference type="Proteomes" id="UP000324897"/>
    </source>
</evidence>
<dbReference type="InterPro" id="IPR023213">
    <property type="entry name" value="CAT-like_dom_sf"/>
</dbReference>
<evidence type="ECO:0000256" key="2">
    <source>
        <dbReference type="ARBA" id="ARBA00023315"/>
    </source>
</evidence>
<accession>A0A5J9SSV8</accession>
<organism evidence="3 4">
    <name type="scientific">Eragrostis curvula</name>
    <name type="common">weeping love grass</name>
    <dbReference type="NCBI Taxonomy" id="38414"/>
    <lineage>
        <taxon>Eukaryota</taxon>
        <taxon>Viridiplantae</taxon>
        <taxon>Streptophyta</taxon>
        <taxon>Embryophyta</taxon>
        <taxon>Tracheophyta</taxon>
        <taxon>Spermatophyta</taxon>
        <taxon>Magnoliopsida</taxon>
        <taxon>Liliopsida</taxon>
        <taxon>Poales</taxon>
        <taxon>Poaceae</taxon>
        <taxon>PACMAD clade</taxon>
        <taxon>Chloridoideae</taxon>
        <taxon>Eragrostideae</taxon>
        <taxon>Eragrostidinae</taxon>
        <taxon>Eragrostis</taxon>
    </lineage>
</organism>
<reference evidence="3 4" key="1">
    <citation type="journal article" date="2019" name="Sci. Rep.">
        <title>A high-quality genome of Eragrostis curvula grass provides insights into Poaceae evolution and supports new strategies to enhance forage quality.</title>
        <authorList>
            <person name="Carballo J."/>
            <person name="Santos B.A.C.M."/>
            <person name="Zappacosta D."/>
            <person name="Garbus I."/>
            <person name="Selva J.P."/>
            <person name="Gallo C.A."/>
            <person name="Diaz A."/>
            <person name="Albertini E."/>
            <person name="Caccamo M."/>
            <person name="Echenique V."/>
        </authorList>
    </citation>
    <scope>NUCLEOTIDE SEQUENCE [LARGE SCALE GENOMIC DNA]</scope>
    <source>
        <strain evidence="4">cv. Victoria</strain>
        <tissue evidence="3">Leaf</tissue>
    </source>
</reference>
<dbReference type="PANTHER" id="PTHR31625">
    <property type="match status" value="1"/>
</dbReference>
<dbReference type="InterPro" id="IPR051504">
    <property type="entry name" value="Plant_metabolite_acyltrans"/>
</dbReference>
<dbReference type="Pfam" id="PF02458">
    <property type="entry name" value="Transferase"/>
    <property type="match status" value="1"/>
</dbReference>
<name>A0A5J9SSV8_9POAL</name>
<dbReference type="Gramene" id="TVU01967">
    <property type="protein sequence ID" value="TVU01967"/>
    <property type="gene ID" value="EJB05_52561"/>
</dbReference>
<sequence length="477" mass="52164">MQNTSLVRRLCPERGGTLHKMASFRIHRSSLVTLPTTNLAPIPLSGFDSMFVSSEVPLNFVYLFPSPTIPFPELAESLKHSLAQALQSFHPFAGELTYLSSSRTIAIVFPEKGACVTFIEAETVIGLKGLLDAEELDTEALRQLVPDIRREVLPAPVMAVQVTQTVGGVVVGLALDHTVADGHGLFHFLNTWTAAATGRSGSSNPNPLPLHDRNLVRFDGDEEFNRAVLRHFTPNLPRVNTLIKNSNTLDVREPKLHPTAKEQQCPVVRQTFVFTATALQHLKRRHLASTNPDEQLVPSTFVAIAAHGWVSFSRASSGSSADDRPVFIVFLVDCRPALMSLPADQVYAGNCVIFFKVGLKGSELTGPEGLARALSTLTEAVKEAKADPLKYKAEYIVEENQGDRIFLVSGIPRFGYELDLGFGRPARIERARLGYHSEAFLVAGREPGSVHAMVAMSAENMPAFHQAFMVDGVHGRP</sequence>
<feature type="non-terminal residue" evidence="3">
    <location>
        <position position="1"/>
    </location>
</feature>
<keyword evidence="4" id="KW-1185">Reference proteome</keyword>
<dbReference type="EMBL" id="RWGY01000364">
    <property type="protein sequence ID" value="TVU01967.1"/>
    <property type="molecule type" value="Genomic_DNA"/>
</dbReference>
<dbReference type="OrthoDB" id="1932220at2759"/>
<dbReference type="AlphaFoldDB" id="A0A5J9SSV8"/>
<dbReference type="Proteomes" id="UP000324897">
    <property type="component" value="Unassembled WGS sequence"/>
</dbReference>
<protein>
    <submittedName>
        <fullName evidence="3">Uncharacterized protein</fullName>
    </submittedName>
</protein>
<dbReference type="GO" id="GO:0016747">
    <property type="term" value="F:acyltransferase activity, transferring groups other than amino-acyl groups"/>
    <property type="evidence" value="ECO:0007669"/>
    <property type="project" value="UniProtKB-ARBA"/>
</dbReference>
<evidence type="ECO:0000256" key="1">
    <source>
        <dbReference type="ARBA" id="ARBA00022679"/>
    </source>
</evidence>
<proteinExistence type="predicted"/>
<evidence type="ECO:0000313" key="3">
    <source>
        <dbReference type="EMBL" id="TVU01967.1"/>
    </source>
</evidence>
<gene>
    <name evidence="3" type="ORF">EJB05_52561</name>
</gene>
<comment type="caution">
    <text evidence="3">The sequence shown here is derived from an EMBL/GenBank/DDBJ whole genome shotgun (WGS) entry which is preliminary data.</text>
</comment>